<evidence type="ECO:0000259" key="2">
    <source>
        <dbReference type="Pfam" id="PF26640"/>
    </source>
</evidence>
<dbReference type="PANTHER" id="PTHR10622">
    <property type="entry name" value="HET DOMAIN-CONTAINING PROTEIN"/>
    <property type="match status" value="1"/>
</dbReference>
<dbReference type="EMBL" id="KN822026">
    <property type="protein sequence ID" value="KIM64876.1"/>
    <property type="molecule type" value="Genomic_DNA"/>
</dbReference>
<feature type="domain" description="DUF8212" evidence="2">
    <location>
        <begin position="272"/>
        <end position="295"/>
    </location>
</feature>
<keyword evidence="4" id="KW-1185">Reference proteome</keyword>
<name>A0A0C3EA53_9AGAM</name>
<evidence type="ECO:0000313" key="3">
    <source>
        <dbReference type="EMBL" id="KIM64876.1"/>
    </source>
</evidence>
<dbReference type="PANTHER" id="PTHR10622:SF10">
    <property type="entry name" value="HET DOMAIN-CONTAINING PROTEIN"/>
    <property type="match status" value="1"/>
</dbReference>
<dbReference type="HOGENOM" id="CLU_000288_138_12_1"/>
<gene>
    <name evidence="3" type="ORF">SCLCIDRAFT_598917</name>
</gene>
<accession>A0A0C3EA53</accession>
<reference evidence="4" key="2">
    <citation type="submission" date="2015-01" db="EMBL/GenBank/DDBJ databases">
        <title>Evolutionary Origins and Diversification of the Mycorrhizal Mutualists.</title>
        <authorList>
            <consortium name="DOE Joint Genome Institute"/>
            <consortium name="Mycorrhizal Genomics Consortium"/>
            <person name="Kohler A."/>
            <person name="Kuo A."/>
            <person name="Nagy L.G."/>
            <person name="Floudas D."/>
            <person name="Copeland A."/>
            <person name="Barry K.W."/>
            <person name="Cichocki N."/>
            <person name="Veneault-Fourrey C."/>
            <person name="LaButti K."/>
            <person name="Lindquist E.A."/>
            <person name="Lipzen A."/>
            <person name="Lundell T."/>
            <person name="Morin E."/>
            <person name="Murat C."/>
            <person name="Riley R."/>
            <person name="Ohm R."/>
            <person name="Sun H."/>
            <person name="Tunlid A."/>
            <person name="Henrissat B."/>
            <person name="Grigoriev I.V."/>
            <person name="Hibbett D.S."/>
            <person name="Martin F."/>
        </authorList>
    </citation>
    <scope>NUCLEOTIDE SEQUENCE [LARGE SCALE GENOMIC DNA]</scope>
    <source>
        <strain evidence="4">Foug A</strain>
    </source>
</reference>
<dbReference type="OrthoDB" id="5122891at2759"/>
<evidence type="ECO:0000259" key="1">
    <source>
        <dbReference type="Pfam" id="PF06985"/>
    </source>
</evidence>
<dbReference type="AlphaFoldDB" id="A0A0C3EA53"/>
<evidence type="ECO:0000313" key="4">
    <source>
        <dbReference type="Proteomes" id="UP000053989"/>
    </source>
</evidence>
<feature type="domain" description="Heterokaryon incompatibility" evidence="1">
    <location>
        <begin position="59"/>
        <end position="163"/>
    </location>
</feature>
<dbReference type="Proteomes" id="UP000053989">
    <property type="component" value="Unassembled WGS sequence"/>
</dbReference>
<dbReference type="Pfam" id="PF26640">
    <property type="entry name" value="DUF8212"/>
    <property type="match status" value="1"/>
</dbReference>
<protein>
    <submittedName>
        <fullName evidence="3">Uncharacterized protein</fullName>
    </submittedName>
</protein>
<dbReference type="InParanoid" id="A0A0C3EA53"/>
<proteinExistence type="predicted"/>
<dbReference type="InterPro" id="IPR010730">
    <property type="entry name" value="HET"/>
</dbReference>
<reference evidence="3 4" key="1">
    <citation type="submission" date="2014-04" db="EMBL/GenBank/DDBJ databases">
        <authorList>
            <consortium name="DOE Joint Genome Institute"/>
            <person name="Kuo A."/>
            <person name="Kohler A."/>
            <person name="Nagy L.G."/>
            <person name="Floudas D."/>
            <person name="Copeland A."/>
            <person name="Barry K.W."/>
            <person name="Cichocki N."/>
            <person name="Veneault-Fourrey C."/>
            <person name="LaButti K."/>
            <person name="Lindquist E.A."/>
            <person name="Lipzen A."/>
            <person name="Lundell T."/>
            <person name="Morin E."/>
            <person name="Murat C."/>
            <person name="Sun H."/>
            <person name="Tunlid A."/>
            <person name="Henrissat B."/>
            <person name="Grigoriev I.V."/>
            <person name="Hibbett D.S."/>
            <person name="Martin F."/>
            <person name="Nordberg H.P."/>
            <person name="Cantor M.N."/>
            <person name="Hua S.X."/>
        </authorList>
    </citation>
    <scope>NUCLEOTIDE SEQUENCE [LARGE SCALE GENOMIC DNA]</scope>
    <source>
        <strain evidence="3 4">Foug A</strain>
    </source>
</reference>
<dbReference type="Pfam" id="PF06985">
    <property type="entry name" value="HET"/>
    <property type="match status" value="1"/>
</dbReference>
<dbReference type="STRING" id="1036808.A0A0C3EA53"/>
<organism evidence="3 4">
    <name type="scientific">Scleroderma citrinum Foug A</name>
    <dbReference type="NCBI Taxonomy" id="1036808"/>
    <lineage>
        <taxon>Eukaryota</taxon>
        <taxon>Fungi</taxon>
        <taxon>Dikarya</taxon>
        <taxon>Basidiomycota</taxon>
        <taxon>Agaricomycotina</taxon>
        <taxon>Agaricomycetes</taxon>
        <taxon>Agaricomycetidae</taxon>
        <taxon>Boletales</taxon>
        <taxon>Sclerodermatineae</taxon>
        <taxon>Sclerodermataceae</taxon>
        <taxon>Scleroderma</taxon>
    </lineage>
</organism>
<dbReference type="InterPro" id="IPR058525">
    <property type="entry name" value="DUF8212"/>
</dbReference>
<sequence>MDTIPQLSIVSEADAYGLGSMRLINTKAFLERERVISQGGKVDRQTKVLDFADDETTNYAILSHRWIDEVDYEEMVDLAKIDGEEQDKIRQRLGYRKILNSCEQATRDKYEWLWVDTCCIDKRSSAELSEAINSMYRWYENSRVCYAYLHDIQGSSFPTERNTTRYPDFNGWPEWFSRGWTLQEMIAPSVVRFFNKDWQPIGDKDAHAETLEDITGVPRHILTDGLSFDRPCVAQIMSWAANRVTTRVEDRAYSLMGLLDVNMPMLYGEGKKAFHRLQLEIIRLSNDQSIFAWGCNEGDVRTGSILADDPSFFRGCGRMELMDPDGFIQHLENLIPKERLQSIKRDRFGTFPITNRGIQIWLLLCPYRDSRSVFQAWLPCRPAPYHGAVTINLAVWESNYYRYPRLEFPTDQTLQFRQVYLRYQDTHRDVTFHIDDSAITENGFICCDVYPPKLAGDTLTLTGASPLCVRVYSDSRADCRFAVAFGQCFGQDWIHCFHDGARARPIHGTDTSRIGVRIEVVRHPGLHFGPNDWRVLDLERTNDPNRDMRSLMILNQTYQGRHTLLVDGVKMAFLLVPDEANETSSLTLCLLLQRWTSPRGSTKCP</sequence>